<keyword evidence="3" id="KW-1185">Reference proteome</keyword>
<sequence length="509" mass="55065">MAARTRPRVETVDLGSYQQAVRKVLTCDVITASRPRPGVLDQVLYWADQMAEDLRALFGYTLIATTDHVRLVRELDLLDPTQRQTFARKGKPFDRRRLAYLCLLLAAFQRSQVEISLGDLVRRVTPSANQIEGLGYDPTDSTHKAALVDVVHWLLDRGALHLSDGSVEAWARGGEQGDALFDIDHEICEVLFRPTRPIQHLHSASGLLSDALGQDAPRERAARRARRLLVEYPVVYYADVEPEVAAALRGRGPAEEVSRLTGTKLERRAEGVLLADASGTFTDRAFPGRGGAVTRTAGLLLAQIATYFEESWAGLARLPAPGAVHEHPGLVARIDAGIPREGIVTELAWAEGERVPTVGAPATVPLVERERLEDMLADLFEEFGAASFTATWQQDPQGLLDAALALLTDLALVRPVPGGVLVTPAALRYRNIRGALPERPDTGLLPFGPLDQPEAGQPEAGQNGGGPDGDRSDSGRPESDRPDDGAAGTETPTAQPEQPETEGTEETAP</sequence>
<name>A0ABR9HFP1_9ACTN</name>
<evidence type="ECO:0000313" key="2">
    <source>
        <dbReference type="EMBL" id="MBE1457833.1"/>
    </source>
</evidence>
<protein>
    <submittedName>
        <fullName evidence="2">Uncharacterized protein (TIGR02678 family)</fullName>
    </submittedName>
</protein>
<feature type="region of interest" description="Disordered" evidence="1">
    <location>
        <begin position="437"/>
        <end position="509"/>
    </location>
</feature>
<feature type="compositionally biased region" description="Basic and acidic residues" evidence="1">
    <location>
        <begin position="468"/>
        <end position="484"/>
    </location>
</feature>
<dbReference type="RefSeq" id="WP_191270931.1">
    <property type="nucleotide sequence ID" value="NZ_BMXJ01000004.1"/>
</dbReference>
<evidence type="ECO:0000256" key="1">
    <source>
        <dbReference type="SAM" id="MobiDB-lite"/>
    </source>
</evidence>
<feature type="compositionally biased region" description="Low complexity" evidence="1">
    <location>
        <begin position="488"/>
        <end position="498"/>
    </location>
</feature>
<dbReference type="Proteomes" id="UP000598217">
    <property type="component" value="Unassembled WGS sequence"/>
</dbReference>
<feature type="compositionally biased region" description="Acidic residues" evidence="1">
    <location>
        <begin position="499"/>
        <end position="509"/>
    </location>
</feature>
<dbReference type="EMBL" id="JADBDY010000001">
    <property type="protein sequence ID" value="MBE1457833.1"/>
    <property type="molecule type" value="Genomic_DNA"/>
</dbReference>
<accession>A0ABR9HFP1</accession>
<proteinExistence type="predicted"/>
<dbReference type="Pfam" id="PF09661">
    <property type="entry name" value="DUF2398"/>
    <property type="match status" value="1"/>
</dbReference>
<dbReference type="InterPro" id="IPR013494">
    <property type="entry name" value="CHP02678"/>
</dbReference>
<reference evidence="2 3" key="1">
    <citation type="submission" date="2020-10" db="EMBL/GenBank/DDBJ databases">
        <title>Sequencing the genomes of 1000 actinobacteria strains.</title>
        <authorList>
            <person name="Klenk H.-P."/>
        </authorList>
    </citation>
    <scope>NUCLEOTIDE SEQUENCE [LARGE SCALE GENOMIC DNA]</scope>
    <source>
        <strain evidence="2 3">DSM 45157</strain>
    </source>
</reference>
<organism evidence="2 3">
    <name type="scientific">Nocardiopsis terrae</name>
    <dbReference type="NCBI Taxonomy" id="372655"/>
    <lineage>
        <taxon>Bacteria</taxon>
        <taxon>Bacillati</taxon>
        <taxon>Actinomycetota</taxon>
        <taxon>Actinomycetes</taxon>
        <taxon>Streptosporangiales</taxon>
        <taxon>Nocardiopsidaceae</taxon>
        <taxon>Nocardiopsis</taxon>
    </lineage>
</organism>
<evidence type="ECO:0000313" key="3">
    <source>
        <dbReference type="Proteomes" id="UP000598217"/>
    </source>
</evidence>
<comment type="caution">
    <text evidence="2">The sequence shown here is derived from an EMBL/GenBank/DDBJ whole genome shotgun (WGS) entry which is preliminary data.</text>
</comment>
<gene>
    <name evidence="2" type="ORF">H4W79_002047</name>
</gene>